<sequence>MASSFSSSSLSVSAIGSDYVHLYYKMLQHHPELAHQFYTSSSTIIRVDGESIQTATDISPIQKLVESLHLSGIEIKTINSVDSGNGGIVVVVSGSVKSDRFSGWRKFVQTLTLAFFPTATVQNDIFHYVSEEDLSGVIYEKNFIDVFYIKREDNETVEDFTFRFTKESSQIPLASDDIKILGFIYCVRNDELVKNLTLNYPKTFLDMVHQVKSFVRGEKACALLKDADTQKPARSRRLKNRKRKRSLSRAALFRESRRNTFSPYHPMRRANFSEIMDRTTMQTNDFQEGPLVITATLPGHRVGLRVRRQRNVHWQRNRPRLERMKAAQMV</sequence>
<dbReference type="InterPro" id="IPR002075">
    <property type="entry name" value="NTF2_dom"/>
</dbReference>
<dbReference type="SUPFAM" id="SSF54427">
    <property type="entry name" value="NTF2-like"/>
    <property type="match status" value="1"/>
</dbReference>
<reference evidence="3" key="1">
    <citation type="submission" date="2022-06" db="EMBL/GenBank/DDBJ databases">
        <title>Uncovering the hologenomic basis of an extraordinary plant invasion.</title>
        <authorList>
            <person name="Bieker V.C."/>
            <person name="Martin M.D."/>
            <person name="Gilbert T."/>
            <person name="Hodgins K."/>
            <person name="Battlay P."/>
            <person name="Petersen B."/>
            <person name="Wilson J."/>
        </authorList>
    </citation>
    <scope>NUCLEOTIDE SEQUENCE</scope>
    <source>
        <strain evidence="3">AA19_3_7</strain>
        <tissue evidence="3">Leaf</tissue>
    </source>
</reference>
<evidence type="ECO:0000313" key="3">
    <source>
        <dbReference type="EMBL" id="KAI7750139.1"/>
    </source>
</evidence>
<dbReference type="InterPro" id="IPR039539">
    <property type="entry name" value="Ras_GTPase_bind_prot"/>
</dbReference>
<dbReference type="InterPro" id="IPR018222">
    <property type="entry name" value="Nuclear_transport_factor_2_euk"/>
</dbReference>
<feature type="domain" description="NTF2" evidence="2">
    <location>
        <begin position="15"/>
        <end position="128"/>
    </location>
</feature>
<comment type="caution">
    <text evidence="3">The sequence shown here is derived from an EMBL/GenBank/DDBJ whole genome shotgun (WGS) entry which is preliminary data.</text>
</comment>
<protein>
    <recommendedName>
        <fullName evidence="2">NTF2 domain-containing protein</fullName>
    </recommendedName>
</protein>
<accession>A0AAD5CZV8</accession>
<organism evidence="3 4">
    <name type="scientific">Ambrosia artemisiifolia</name>
    <name type="common">Common ragweed</name>
    <dbReference type="NCBI Taxonomy" id="4212"/>
    <lineage>
        <taxon>Eukaryota</taxon>
        <taxon>Viridiplantae</taxon>
        <taxon>Streptophyta</taxon>
        <taxon>Embryophyta</taxon>
        <taxon>Tracheophyta</taxon>
        <taxon>Spermatophyta</taxon>
        <taxon>Magnoliopsida</taxon>
        <taxon>eudicotyledons</taxon>
        <taxon>Gunneridae</taxon>
        <taxon>Pentapetalae</taxon>
        <taxon>asterids</taxon>
        <taxon>campanulids</taxon>
        <taxon>Asterales</taxon>
        <taxon>Asteraceae</taxon>
        <taxon>Asteroideae</taxon>
        <taxon>Heliantheae alliance</taxon>
        <taxon>Heliantheae</taxon>
        <taxon>Ambrosia</taxon>
    </lineage>
</organism>
<evidence type="ECO:0000256" key="1">
    <source>
        <dbReference type="ARBA" id="ARBA00022884"/>
    </source>
</evidence>
<dbReference type="PANTHER" id="PTHR10693">
    <property type="entry name" value="RAS GTPASE-ACTIVATING PROTEIN-BINDING PROTEIN"/>
    <property type="match status" value="1"/>
</dbReference>
<dbReference type="EMBL" id="JAMZMK010006197">
    <property type="protein sequence ID" value="KAI7750139.1"/>
    <property type="molecule type" value="Genomic_DNA"/>
</dbReference>
<dbReference type="GO" id="GO:1990904">
    <property type="term" value="C:ribonucleoprotein complex"/>
    <property type="evidence" value="ECO:0007669"/>
    <property type="project" value="TreeGrafter"/>
</dbReference>
<dbReference type="GO" id="GO:0005829">
    <property type="term" value="C:cytosol"/>
    <property type="evidence" value="ECO:0007669"/>
    <property type="project" value="TreeGrafter"/>
</dbReference>
<keyword evidence="4" id="KW-1185">Reference proteome</keyword>
<gene>
    <name evidence="3" type="ORF">M8C21_008167</name>
</gene>
<dbReference type="PROSITE" id="PS50177">
    <property type="entry name" value="NTF2_DOMAIN"/>
    <property type="match status" value="1"/>
</dbReference>
<dbReference type="GO" id="GO:0003729">
    <property type="term" value="F:mRNA binding"/>
    <property type="evidence" value="ECO:0007669"/>
    <property type="project" value="TreeGrafter"/>
</dbReference>
<keyword evidence="1" id="KW-0694">RNA-binding</keyword>
<dbReference type="PANTHER" id="PTHR10693:SF83">
    <property type="entry name" value="NUCLEAR TRANSPORT FACTOR 2, NTF2-LIKE DOMAIN PROTEIN-RELATED"/>
    <property type="match status" value="1"/>
</dbReference>
<dbReference type="Proteomes" id="UP001206925">
    <property type="component" value="Unassembled WGS sequence"/>
</dbReference>
<dbReference type="InterPro" id="IPR032710">
    <property type="entry name" value="NTF2-like_dom_sf"/>
</dbReference>
<name>A0AAD5CZV8_AMBAR</name>
<evidence type="ECO:0000313" key="4">
    <source>
        <dbReference type="Proteomes" id="UP001206925"/>
    </source>
</evidence>
<proteinExistence type="predicted"/>
<dbReference type="Gene3D" id="3.10.450.50">
    <property type="match status" value="1"/>
</dbReference>
<evidence type="ECO:0000259" key="2">
    <source>
        <dbReference type="PROSITE" id="PS50177"/>
    </source>
</evidence>
<dbReference type="AlphaFoldDB" id="A0AAD5CZV8"/>
<dbReference type="Pfam" id="PF02136">
    <property type="entry name" value="NTF2"/>
    <property type="match status" value="1"/>
</dbReference>